<dbReference type="InterPro" id="IPR039557">
    <property type="entry name" value="AHAS_ACT"/>
</dbReference>
<dbReference type="FunFam" id="3.30.70.1150:FF:000001">
    <property type="entry name" value="Acetolactate synthase small subunit"/>
    <property type="match status" value="1"/>
</dbReference>
<feature type="domain" description="ACT" evidence="6">
    <location>
        <begin position="6"/>
        <end position="80"/>
    </location>
</feature>
<reference evidence="7" key="1">
    <citation type="submission" date="2018-05" db="EMBL/GenBank/DDBJ databases">
        <authorList>
            <person name="Lanie J.A."/>
            <person name="Ng W.-L."/>
            <person name="Kazmierczak K.M."/>
            <person name="Andrzejewski T.M."/>
            <person name="Davidsen T.M."/>
            <person name="Wayne K.J."/>
            <person name="Tettelin H."/>
            <person name="Glass J.I."/>
            <person name="Rusch D."/>
            <person name="Podicherti R."/>
            <person name="Tsui H.-C.T."/>
            <person name="Winkler M.E."/>
        </authorList>
    </citation>
    <scope>NUCLEOTIDE SEQUENCE</scope>
</reference>
<proteinExistence type="inferred from homology"/>
<keyword evidence="4" id="KW-0028">Amino-acid biosynthesis</keyword>
<dbReference type="NCBIfam" id="NF008864">
    <property type="entry name" value="PRK11895.1"/>
    <property type="match status" value="1"/>
</dbReference>
<comment type="similarity">
    <text evidence="3">Belongs to the acetolactate synthase small subunit family.</text>
</comment>
<evidence type="ECO:0000256" key="5">
    <source>
        <dbReference type="ARBA" id="ARBA00023304"/>
    </source>
</evidence>
<dbReference type="UniPathway" id="UPA00047">
    <property type="reaction ID" value="UER00055"/>
</dbReference>
<dbReference type="GO" id="GO:0009097">
    <property type="term" value="P:isoleucine biosynthetic process"/>
    <property type="evidence" value="ECO:0007669"/>
    <property type="project" value="UniProtKB-UniPathway"/>
</dbReference>
<dbReference type="GO" id="GO:1990610">
    <property type="term" value="F:acetolactate synthase regulator activity"/>
    <property type="evidence" value="ECO:0007669"/>
    <property type="project" value="InterPro"/>
</dbReference>
<dbReference type="InterPro" id="IPR027271">
    <property type="entry name" value="Acetolactate_synth/TF_NikR_C"/>
</dbReference>
<protein>
    <recommendedName>
        <fullName evidence="6">ACT domain-containing protein</fullName>
    </recommendedName>
</protein>
<dbReference type="InterPro" id="IPR019455">
    <property type="entry name" value="Acetolactate_synth_ssu_C"/>
</dbReference>
<dbReference type="NCBIfam" id="TIGR00119">
    <property type="entry name" value="acolac_sm"/>
    <property type="match status" value="1"/>
</dbReference>
<sequence length="163" mass="18255">MEEKFAISIYVCNKPGVLVRLAQTFARRGYNVDSLVVSPAHNTNFSRITVVVQGVPSSYDQILRQLNKLVDVVHAASHPSTDIVDREMALFKVRAKPDQRAEIFQIVEVFRAKTVDITDQSLVIETTGDSLKIDALEKLLEPMGLVEMVRSGKLIMKRGLEET</sequence>
<keyword evidence="5" id="KW-0100">Branched-chain amino acid biosynthesis</keyword>
<evidence type="ECO:0000256" key="3">
    <source>
        <dbReference type="ARBA" id="ARBA00006341"/>
    </source>
</evidence>
<dbReference type="GO" id="GO:0003984">
    <property type="term" value="F:acetolactate synthase activity"/>
    <property type="evidence" value="ECO:0007669"/>
    <property type="project" value="TreeGrafter"/>
</dbReference>
<dbReference type="Gene3D" id="3.30.70.260">
    <property type="match status" value="1"/>
</dbReference>
<dbReference type="PROSITE" id="PS51671">
    <property type="entry name" value="ACT"/>
    <property type="match status" value="1"/>
</dbReference>
<comment type="pathway">
    <text evidence="1">Amino-acid biosynthesis; L-isoleucine biosynthesis; L-isoleucine from 2-oxobutanoate: step 1/4.</text>
</comment>
<dbReference type="PANTHER" id="PTHR30239">
    <property type="entry name" value="ACETOLACTATE SYNTHASE SMALL SUBUNIT"/>
    <property type="match status" value="1"/>
</dbReference>
<dbReference type="InterPro" id="IPR045865">
    <property type="entry name" value="ACT-like_dom_sf"/>
</dbReference>
<dbReference type="SUPFAM" id="SSF55021">
    <property type="entry name" value="ACT-like"/>
    <property type="match status" value="2"/>
</dbReference>
<dbReference type="InterPro" id="IPR002912">
    <property type="entry name" value="ACT_dom"/>
</dbReference>
<dbReference type="Gene3D" id="3.30.70.1150">
    <property type="entry name" value="ACT-like. Chain A, domain 2"/>
    <property type="match status" value="1"/>
</dbReference>
<evidence type="ECO:0000256" key="2">
    <source>
        <dbReference type="ARBA" id="ARBA00005025"/>
    </source>
</evidence>
<dbReference type="InterPro" id="IPR004789">
    <property type="entry name" value="Acetalactate_synth_ssu"/>
</dbReference>
<evidence type="ECO:0000256" key="1">
    <source>
        <dbReference type="ARBA" id="ARBA00004974"/>
    </source>
</evidence>
<evidence type="ECO:0000259" key="6">
    <source>
        <dbReference type="PROSITE" id="PS51671"/>
    </source>
</evidence>
<organism evidence="7">
    <name type="scientific">marine metagenome</name>
    <dbReference type="NCBI Taxonomy" id="408172"/>
    <lineage>
        <taxon>unclassified sequences</taxon>
        <taxon>metagenomes</taxon>
        <taxon>ecological metagenomes</taxon>
    </lineage>
</organism>
<comment type="pathway">
    <text evidence="2">Amino-acid biosynthesis; L-valine biosynthesis; L-valine from pyruvate: step 1/4.</text>
</comment>
<dbReference type="UniPathway" id="UPA00049">
    <property type="reaction ID" value="UER00059"/>
</dbReference>
<dbReference type="EMBL" id="UINC01006825">
    <property type="protein sequence ID" value="SVA29868.1"/>
    <property type="molecule type" value="Genomic_DNA"/>
</dbReference>
<dbReference type="Pfam" id="PF22629">
    <property type="entry name" value="ACT_AHAS_ss"/>
    <property type="match status" value="1"/>
</dbReference>
<dbReference type="AlphaFoldDB" id="A0A381UQE6"/>
<dbReference type="InterPro" id="IPR054480">
    <property type="entry name" value="AHAS_small-like_ACT"/>
</dbReference>
<dbReference type="GO" id="GO:0005829">
    <property type="term" value="C:cytosol"/>
    <property type="evidence" value="ECO:0007669"/>
    <property type="project" value="TreeGrafter"/>
</dbReference>
<accession>A0A381UQE6</accession>
<name>A0A381UQE6_9ZZZZ</name>
<dbReference type="GO" id="GO:0009099">
    <property type="term" value="P:L-valine biosynthetic process"/>
    <property type="evidence" value="ECO:0007669"/>
    <property type="project" value="UniProtKB-UniPathway"/>
</dbReference>
<gene>
    <name evidence="7" type="ORF">METZ01_LOCUS82722</name>
</gene>
<evidence type="ECO:0000313" key="7">
    <source>
        <dbReference type="EMBL" id="SVA29868.1"/>
    </source>
</evidence>
<evidence type="ECO:0000256" key="4">
    <source>
        <dbReference type="ARBA" id="ARBA00022605"/>
    </source>
</evidence>
<dbReference type="CDD" id="cd04878">
    <property type="entry name" value="ACT_AHAS"/>
    <property type="match status" value="1"/>
</dbReference>
<dbReference type="Pfam" id="PF10369">
    <property type="entry name" value="ALS_ss_C"/>
    <property type="match status" value="1"/>
</dbReference>
<dbReference type="PANTHER" id="PTHR30239:SF0">
    <property type="entry name" value="ACETOLACTATE SYNTHASE SMALL SUBUNIT 1, CHLOROPLASTIC"/>
    <property type="match status" value="1"/>
</dbReference>